<feature type="domain" description="DUF4190" evidence="2">
    <location>
        <begin position="150"/>
        <end position="203"/>
    </location>
</feature>
<feature type="transmembrane region" description="Helical" evidence="1">
    <location>
        <begin position="87"/>
        <end position="108"/>
    </location>
</feature>
<name>A0A5N5DUZ3_RHOER</name>
<organism evidence="3 4">
    <name type="scientific">Rhodococcus erythropolis</name>
    <name type="common">Arthrobacter picolinophilus</name>
    <dbReference type="NCBI Taxonomy" id="1833"/>
    <lineage>
        <taxon>Bacteria</taxon>
        <taxon>Bacillati</taxon>
        <taxon>Actinomycetota</taxon>
        <taxon>Actinomycetes</taxon>
        <taxon>Mycobacteriales</taxon>
        <taxon>Nocardiaceae</taxon>
        <taxon>Rhodococcus</taxon>
        <taxon>Rhodococcus erythropolis group</taxon>
    </lineage>
</organism>
<dbReference type="Proteomes" id="UP000325576">
    <property type="component" value="Unassembled WGS sequence"/>
</dbReference>
<dbReference type="EMBL" id="MRBO01000838">
    <property type="protein sequence ID" value="KAB2581493.1"/>
    <property type="molecule type" value="Genomic_DNA"/>
</dbReference>
<feature type="transmembrane region" description="Helical" evidence="1">
    <location>
        <begin position="57"/>
        <end position="75"/>
    </location>
</feature>
<evidence type="ECO:0000313" key="4">
    <source>
        <dbReference type="Proteomes" id="UP000325576"/>
    </source>
</evidence>
<keyword evidence="1" id="KW-0472">Membrane</keyword>
<accession>A0A5N5DUZ3</accession>
<evidence type="ECO:0000259" key="2">
    <source>
        <dbReference type="Pfam" id="PF13828"/>
    </source>
</evidence>
<dbReference type="Pfam" id="PF13828">
    <property type="entry name" value="DUF4190"/>
    <property type="match status" value="1"/>
</dbReference>
<feature type="transmembrane region" description="Helical" evidence="1">
    <location>
        <begin position="6"/>
        <end position="24"/>
    </location>
</feature>
<dbReference type="InterPro" id="IPR025241">
    <property type="entry name" value="DUF4190"/>
</dbReference>
<protein>
    <recommendedName>
        <fullName evidence="2">DUF4190 domain-containing protein</fullName>
    </recommendedName>
</protein>
<sequence>MPIFWIGLGIFLANFFGAFLRVLLIKDSAPGWFVIGVAAVLGAVGIALVIYRTNGIAWWHWLLMAFCANLLLGAVNRATDVTAIQVIFGIVNFAGLLALIVGAILGAVRSSKQPTATPIGPLLAPIVGYTAEGQPVYGSPDRSQTTNTFAILALIFGFLAGVLGIIFGHIALSQIKRTGENGRGMAIAGLILGYLFVAFWLVLFVAAATSAA</sequence>
<keyword evidence="1" id="KW-1133">Transmembrane helix</keyword>
<comment type="caution">
    <text evidence="3">The sequence shown here is derived from an EMBL/GenBank/DDBJ whole genome shotgun (WGS) entry which is preliminary data.</text>
</comment>
<evidence type="ECO:0000313" key="3">
    <source>
        <dbReference type="EMBL" id="KAB2581493.1"/>
    </source>
</evidence>
<feature type="transmembrane region" description="Helical" evidence="1">
    <location>
        <begin position="149"/>
        <end position="172"/>
    </location>
</feature>
<reference evidence="3 4" key="1">
    <citation type="journal article" date="2017" name="Poromechanics V (2013)">
        <title>Genomic Characterization of the Arsenic-Tolerant Actinobacterium, &lt;i&gt;Rhodococcus erythropolis&lt;/i&gt; S43.</title>
        <authorList>
            <person name="Retamal-Morales G."/>
            <person name="Mehnert M."/>
            <person name="Schwabe R."/>
            <person name="Tischler D."/>
            <person name="Schloemann M."/>
            <person name="Levican G.J."/>
        </authorList>
    </citation>
    <scope>NUCLEOTIDE SEQUENCE [LARGE SCALE GENOMIC DNA]</scope>
    <source>
        <strain evidence="3 4">S43</strain>
    </source>
</reference>
<feature type="transmembrane region" description="Helical" evidence="1">
    <location>
        <begin position="31"/>
        <end position="51"/>
    </location>
</feature>
<evidence type="ECO:0000256" key="1">
    <source>
        <dbReference type="SAM" id="Phobius"/>
    </source>
</evidence>
<proteinExistence type="predicted"/>
<keyword evidence="1" id="KW-0812">Transmembrane</keyword>
<gene>
    <name evidence="3" type="ORF">BS297_30595</name>
</gene>
<feature type="transmembrane region" description="Helical" evidence="1">
    <location>
        <begin position="184"/>
        <end position="208"/>
    </location>
</feature>
<dbReference type="AlphaFoldDB" id="A0A5N5DUZ3"/>